<accession>A0A2A2J506</accession>
<dbReference type="GO" id="GO:0016020">
    <property type="term" value="C:membrane"/>
    <property type="evidence" value="ECO:0007669"/>
    <property type="project" value="UniProtKB-SubCell"/>
</dbReference>
<proteinExistence type="predicted"/>
<protein>
    <submittedName>
        <fullName evidence="6">Uncharacterized protein</fullName>
    </submittedName>
</protein>
<comment type="subcellular location">
    <subcellularLocation>
        <location evidence="1">Membrane</location>
        <topology evidence="1">Multi-pass membrane protein</topology>
    </subcellularLocation>
</comment>
<evidence type="ECO:0000256" key="3">
    <source>
        <dbReference type="ARBA" id="ARBA00022989"/>
    </source>
</evidence>
<dbReference type="EMBL" id="LIAE01010673">
    <property type="protein sequence ID" value="PAV56870.1"/>
    <property type="molecule type" value="Genomic_DNA"/>
</dbReference>
<keyword evidence="7" id="KW-1185">Reference proteome</keyword>
<reference evidence="6 7" key="1">
    <citation type="journal article" date="2017" name="Curr. Biol.">
        <title>Genome architecture and evolution of a unichromosomal asexual nematode.</title>
        <authorList>
            <person name="Fradin H."/>
            <person name="Zegar C."/>
            <person name="Gutwein M."/>
            <person name="Lucas J."/>
            <person name="Kovtun M."/>
            <person name="Corcoran D."/>
            <person name="Baugh L.R."/>
            <person name="Kiontke K."/>
            <person name="Gunsalus K."/>
            <person name="Fitch D.H."/>
            <person name="Piano F."/>
        </authorList>
    </citation>
    <scope>NUCLEOTIDE SEQUENCE [LARGE SCALE GENOMIC DNA]</scope>
    <source>
        <strain evidence="6">PF1309</strain>
    </source>
</reference>
<evidence type="ECO:0000313" key="6">
    <source>
        <dbReference type="EMBL" id="PAV56870.1"/>
    </source>
</evidence>
<evidence type="ECO:0000256" key="5">
    <source>
        <dbReference type="SAM" id="Phobius"/>
    </source>
</evidence>
<evidence type="ECO:0000256" key="1">
    <source>
        <dbReference type="ARBA" id="ARBA00004141"/>
    </source>
</evidence>
<dbReference type="Proteomes" id="UP000218231">
    <property type="component" value="Unassembled WGS sequence"/>
</dbReference>
<evidence type="ECO:0000256" key="2">
    <source>
        <dbReference type="ARBA" id="ARBA00022692"/>
    </source>
</evidence>
<organism evidence="6 7">
    <name type="scientific">Diploscapter pachys</name>
    <dbReference type="NCBI Taxonomy" id="2018661"/>
    <lineage>
        <taxon>Eukaryota</taxon>
        <taxon>Metazoa</taxon>
        <taxon>Ecdysozoa</taxon>
        <taxon>Nematoda</taxon>
        <taxon>Chromadorea</taxon>
        <taxon>Rhabditida</taxon>
        <taxon>Rhabditina</taxon>
        <taxon>Rhabditomorpha</taxon>
        <taxon>Rhabditoidea</taxon>
        <taxon>Rhabditidae</taxon>
        <taxon>Diploscapter</taxon>
    </lineage>
</organism>
<name>A0A2A2J506_9BILA</name>
<feature type="transmembrane region" description="Helical" evidence="5">
    <location>
        <begin position="132"/>
        <end position="157"/>
    </location>
</feature>
<keyword evidence="4 5" id="KW-0472">Membrane</keyword>
<evidence type="ECO:0000256" key="4">
    <source>
        <dbReference type="ARBA" id="ARBA00023136"/>
    </source>
</evidence>
<comment type="caution">
    <text evidence="6">The sequence shown here is derived from an EMBL/GenBank/DDBJ whole genome shotgun (WGS) entry which is preliminary data.</text>
</comment>
<dbReference type="InterPro" id="IPR018499">
    <property type="entry name" value="Tetraspanin/Peripherin"/>
</dbReference>
<gene>
    <name evidence="6" type="ORF">WR25_20674</name>
</gene>
<keyword evidence="2 5" id="KW-0812">Transmembrane</keyword>
<evidence type="ECO:0000313" key="7">
    <source>
        <dbReference type="Proteomes" id="UP000218231"/>
    </source>
</evidence>
<dbReference type="Pfam" id="PF00335">
    <property type="entry name" value="Tetraspanin"/>
    <property type="match status" value="1"/>
</dbReference>
<dbReference type="STRING" id="2018661.A0A2A2J506"/>
<sequence length="183" mass="21408">MQFNFECCGVSINDKMDANSTINETSPWNSWFRYQILGANYPYVMRWYYGLPHSCCKKLTTTDCEHIGMSRYLQRDRKQDVFFAEEDKAIQIDWNVVTYDKTKERDSKAKNSIYPGDCKDIVVKNVAAKIRLIAYIIFAVCAFLLIFNVLMSACVFFRRRSLSKNKKKMTPSKGKARKIPKFQ</sequence>
<dbReference type="AlphaFoldDB" id="A0A2A2J506"/>
<keyword evidence="3 5" id="KW-1133">Transmembrane helix</keyword>